<evidence type="ECO:0000256" key="4">
    <source>
        <dbReference type="ARBA" id="ARBA00023159"/>
    </source>
</evidence>
<keyword evidence="3" id="KW-0238">DNA-binding</keyword>
<dbReference type="PANTHER" id="PTHR30293">
    <property type="entry name" value="TRANSCRIPTIONAL REGULATORY PROTEIN NAC-RELATED"/>
    <property type="match status" value="1"/>
</dbReference>
<accession>A0A1S1WVM5</accession>
<evidence type="ECO:0000313" key="8">
    <source>
        <dbReference type="Proteomes" id="UP000180088"/>
    </source>
</evidence>
<dbReference type="PRINTS" id="PR00039">
    <property type="entry name" value="HTHLYSR"/>
</dbReference>
<evidence type="ECO:0000256" key="1">
    <source>
        <dbReference type="ARBA" id="ARBA00009437"/>
    </source>
</evidence>
<organism evidence="7 8">
    <name type="scientific">Chromobacterium sphagni</name>
    <dbReference type="NCBI Taxonomy" id="1903179"/>
    <lineage>
        <taxon>Bacteria</taxon>
        <taxon>Pseudomonadati</taxon>
        <taxon>Pseudomonadota</taxon>
        <taxon>Betaproteobacteria</taxon>
        <taxon>Neisseriales</taxon>
        <taxon>Chromobacteriaceae</taxon>
        <taxon>Chromobacterium</taxon>
    </lineage>
</organism>
<dbReference type="EMBL" id="MKCS01000002">
    <property type="protein sequence ID" value="OHX11348.1"/>
    <property type="molecule type" value="Genomic_DNA"/>
</dbReference>
<dbReference type="GO" id="GO:0003677">
    <property type="term" value="F:DNA binding"/>
    <property type="evidence" value="ECO:0007669"/>
    <property type="project" value="UniProtKB-KW"/>
</dbReference>
<keyword evidence="5" id="KW-0804">Transcription</keyword>
<evidence type="ECO:0000256" key="2">
    <source>
        <dbReference type="ARBA" id="ARBA00023015"/>
    </source>
</evidence>
<dbReference type="Pfam" id="PF03466">
    <property type="entry name" value="LysR_substrate"/>
    <property type="match status" value="1"/>
</dbReference>
<feature type="domain" description="HTH lysR-type" evidence="6">
    <location>
        <begin position="5"/>
        <end position="62"/>
    </location>
</feature>
<gene>
    <name evidence="7" type="ORF">BI347_16840</name>
</gene>
<dbReference type="FunFam" id="1.10.10.10:FF:000001">
    <property type="entry name" value="LysR family transcriptional regulator"/>
    <property type="match status" value="1"/>
</dbReference>
<dbReference type="PANTHER" id="PTHR30293:SF2">
    <property type="entry name" value="TRANSCRIPTIONAL ACTIVATOR PROTEIN NHAR"/>
    <property type="match status" value="1"/>
</dbReference>
<dbReference type="InterPro" id="IPR036388">
    <property type="entry name" value="WH-like_DNA-bd_sf"/>
</dbReference>
<keyword evidence="4" id="KW-0010">Activator</keyword>
<sequence length="294" mass="32538">MMDKLNYKHLHYFWTVARTGSVTQAAEQLGISMQTISGQVSKLEQQLGCALFRQQGRGLALTEAGRVALGYADNIFMLGEALGEALADAQLDQVIRLAAGVSDVLPKRIASHLLQPALQMGRKLRLSCGEGDFDELLGELGRHRLDLILADRPVASSEQQLFQSWQLLRCPVLLYASPELARQYGAGFPASLDQAPLLLPSRDNVLRRQLEHWFEAQRLRPDVVGEFDDGALMETFARQGLGLFPSPALPDIAQNLPGLELVGCLDGVWEQYYAVASRRKLQHPALQAILQAWN</sequence>
<dbReference type="Gene3D" id="3.40.190.290">
    <property type="match status" value="1"/>
</dbReference>
<dbReference type="PROSITE" id="PS50931">
    <property type="entry name" value="HTH_LYSR"/>
    <property type="match status" value="1"/>
</dbReference>
<comment type="similarity">
    <text evidence="1">Belongs to the LysR transcriptional regulatory family.</text>
</comment>
<comment type="caution">
    <text evidence="7">The sequence shown here is derived from an EMBL/GenBank/DDBJ whole genome shotgun (WGS) entry which is preliminary data.</text>
</comment>
<name>A0A1S1WVM5_9NEIS</name>
<protein>
    <submittedName>
        <fullName evidence="7">LysR family transcriptional regulator</fullName>
    </submittedName>
</protein>
<dbReference type="SUPFAM" id="SSF46785">
    <property type="entry name" value="Winged helix' DNA-binding domain"/>
    <property type="match status" value="1"/>
</dbReference>
<dbReference type="InterPro" id="IPR036390">
    <property type="entry name" value="WH_DNA-bd_sf"/>
</dbReference>
<dbReference type="OrthoDB" id="464481at2"/>
<dbReference type="Gene3D" id="1.10.10.10">
    <property type="entry name" value="Winged helix-like DNA-binding domain superfamily/Winged helix DNA-binding domain"/>
    <property type="match status" value="1"/>
</dbReference>
<dbReference type="STRING" id="1903179.BI347_16840"/>
<reference evidence="7 8" key="1">
    <citation type="submission" date="2016-09" db="EMBL/GenBank/DDBJ databases">
        <title>Chromobacterium muskegensis sp. nov., an insecticidal bacterium isolated from Sphagnum bogs.</title>
        <authorList>
            <person name="Sparks M.E."/>
            <person name="Blackburn M.B."/>
            <person name="Gundersen-Rindal D.E."/>
            <person name="Mitchell A."/>
            <person name="Farrar R."/>
            <person name="Kuhar D."/>
        </authorList>
    </citation>
    <scope>NUCLEOTIDE SEQUENCE [LARGE SCALE GENOMIC DNA]</scope>
    <source>
        <strain evidence="7 8">37-2</strain>
    </source>
</reference>
<dbReference type="GO" id="GO:0003700">
    <property type="term" value="F:DNA-binding transcription factor activity"/>
    <property type="evidence" value="ECO:0007669"/>
    <property type="project" value="InterPro"/>
</dbReference>
<dbReference type="SUPFAM" id="SSF53850">
    <property type="entry name" value="Periplasmic binding protein-like II"/>
    <property type="match status" value="1"/>
</dbReference>
<keyword evidence="2" id="KW-0805">Transcription regulation</keyword>
<evidence type="ECO:0000256" key="5">
    <source>
        <dbReference type="ARBA" id="ARBA00023163"/>
    </source>
</evidence>
<evidence type="ECO:0000259" key="6">
    <source>
        <dbReference type="PROSITE" id="PS50931"/>
    </source>
</evidence>
<dbReference type="InterPro" id="IPR000847">
    <property type="entry name" value="LysR_HTH_N"/>
</dbReference>
<dbReference type="Pfam" id="PF00126">
    <property type="entry name" value="HTH_1"/>
    <property type="match status" value="1"/>
</dbReference>
<evidence type="ECO:0000256" key="3">
    <source>
        <dbReference type="ARBA" id="ARBA00023125"/>
    </source>
</evidence>
<dbReference type="Proteomes" id="UP000180088">
    <property type="component" value="Unassembled WGS sequence"/>
</dbReference>
<dbReference type="AlphaFoldDB" id="A0A1S1WVM5"/>
<evidence type="ECO:0000313" key="7">
    <source>
        <dbReference type="EMBL" id="OHX11348.1"/>
    </source>
</evidence>
<dbReference type="GO" id="GO:2000142">
    <property type="term" value="P:regulation of DNA-templated transcription initiation"/>
    <property type="evidence" value="ECO:0007669"/>
    <property type="project" value="TreeGrafter"/>
</dbReference>
<dbReference type="InterPro" id="IPR005119">
    <property type="entry name" value="LysR_subst-bd"/>
</dbReference>
<proteinExistence type="inferred from homology"/>
<dbReference type="NCBIfam" id="NF008284">
    <property type="entry name" value="PRK11062.1"/>
    <property type="match status" value="1"/>
</dbReference>